<evidence type="ECO:0000313" key="2">
    <source>
        <dbReference type="Proteomes" id="UP000029647"/>
    </source>
</evidence>
<protein>
    <submittedName>
        <fullName evidence="1">Uncharacterized protein</fullName>
    </submittedName>
</protein>
<gene>
    <name evidence="1" type="ORF">JCM19275_2875</name>
</gene>
<sequence length="43" mass="4790">MDLTFIFLLPALTVFETVLKTVLPKKSRLLVGTSTLISKVRAQ</sequence>
<comment type="caution">
    <text evidence="1">The sequence shown here is derived from an EMBL/GenBank/DDBJ whole genome shotgun (WGS) entry which is preliminary data.</text>
</comment>
<evidence type="ECO:0000313" key="1">
    <source>
        <dbReference type="EMBL" id="GAL74028.1"/>
    </source>
</evidence>
<organism evidence="1 2">
    <name type="scientific">Nonlabens ulvanivorans</name>
    <name type="common">Persicivirga ulvanivorans</name>
    <dbReference type="NCBI Taxonomy" id="906888"/>
    <lineage>
        <taxon>Bacteria</taxon>
        <taxon>Pseudomonadati</taxon>
        <taxon>Bacteroidota</taxon>
        <taxon>Flavobacteriia</taxon>
        <taxon>Flavobacteriales</taxon>
        <taxon>Flavobacteriaceae</taxon>
        <taxon>Nonlabens</taxon>
    </lineage>
</organism>
<dbReference type="AlphaFoldDB" id="A0A090WCY1"/>
<proteinExistence type="predicted"/>
<dbReference type="Proteomes" id="UP000029647">
    <property type="component" value="Unassembled WGS sequence"/>
</dbReference>
<name>A0A090WCY1_NONUL</name>
<dbReference type="EMBL" id="BBNT01000001">
    <property type="protein sequence ID" value="GAL74028.1"/>
    <property type="molecule type" value="Genomic_DNA"/>
</dbReference>
<reference evidence="1 2" key="1">
    <citation type="journal article" date="2014" name="Genome Announc.">
        <title>Draft Genome Sequences of Marine Flavobacterium Nonlabens Strains NR17, NR24, NR27, NR32, NR33, and Ara13.</title>
        <authorList>
            <person name="Nakanishi M."/>
            <person name="Meirelles P."/>
            <person name="Suzuki R."/>
            <person name="Takatani N."/>
            <person name="Mino S."/>
            <person name="Suda W."/>
            <person name="Oshima K."/>
            <person name="Hattori M."/>
            <person name="Ohkuma M."/>
            <person name="Hosokawa M."/>
            <person name="Miyashita K."/>
            <person name="Thompson F.L."/>
            <person name="Niwa A."/>
            <person name="Sawabe T."/>
            <person name="Sawabe T."/>
        </authorList>
    </citation>
    <scope>NUCLEOTIDE SEQUENCE [LARGE SCALE GENOMIC DNA]</scope>
    <source>
        <strain evidence="2">JCM19275</strain>
    </source>
</reference>
<accession>A0A090WCY1</accession>